<dbReference type="PROSITE" id="PS51257">
    <property type="entry name" value="PROKAR_LIPOPROTEIN"/>
    <property type="match status" value="1"/>
</dbReference>
<dbReference type="Proteomes" id="UP000015525">
    <property type="component" value="Unassembled WGS sequence"/>
</dbReference>
<dbReference type="PANTHER" id="PTHR12526">
    <property type="entry name" value="GLYCOSYLTRANSFERASE"/>
    <property type="match status" value="1"/>
</dbReference>
<feature type="domain" description="Glycosyl transferase family 1" evidence="1">
    <location>
        <begin position="176"/>
        <end position="349"/>
    </location>
</feature>
<dbReference type="Gene3D" id="3.40.50.2000">
    <property type="entry name" value="Glycogen Phosphorylase B"/>
    <property type="match status" value="2"/>
</dbReference>
<dbReference type="SUPFAM" id="SSF53756">
    <property type="entry name" value="UDP-Glycosyltransferase/glycogen phosphorylase"/>
    <property type="match status" value="1"/>
</dbReference>
<evidence type="ECO:0000313" key="3">
    <source>
        <dbReference type="EMBL" id="EQB04484.1"/>
    </source>
</evidence>
<feature type="domain" description="Glycosyltransferase subfamily 4-like N-terminal" evidence="2">
    <location>
        <begin position="23"/>
        <end position="164"/>
    </location>
</feature>
<dbReference type="PATRIC" id="fig|1329909.3.peg.2676"/>
<dbReference type="Pfam" id="PF00534">
    <property type="entry name" value="Glycos_transf_1"/>
    <property type="match status" value="1"/>
</dbReference>
<keyword evidence="4" id="KW-1185">Reference proteome</keyword>
<gene>
    <name evidence="3" type="ORF">L288_13925</name>
</gene>
<sequence>MRINCIVGPFLPLPPIMGGACEKIFYALCEEFARRGHDVTMISRAYGEFPREEVINGVRHLRVRSRDMPRNKIIFRLADILYAWRIRKAMPQADVTITNSVSAPVIIPRHKAGKIYVDVARYPKGQMALYSRVDRLQCCSSHIARAVIEQTPSVAHLVKAIPNALTSVFAREAEAPLSLEKEKQIVFVGRVAREKGIHLLIRAFALLSRRYPDWRLVVVGPHLESQGGDGEAFMAELKQQAQDSGAPIDFTGPVFDQQKLADHFRRSALFVYPSVAELGEAFPVAPLEAMACGCAPIVSDLGCFEDAITPGVHGLSFDHRDPTGEPLAQALEKLMLDEALRRRFAEASKAKSQEYVPERVAQLFLEDFSVLTGMPVDGGMRHAAVPVRREPIAAPAIATAQFSGVRPS</sequence>
<evidence type="ECO:0000259" key="1">
    <source>
        <dbReference type="Pfam" id="PF00534"/>
    </source>
</evidence>
<dbReference type="InterPro" id="IPR028098">
    <property type="entry name" value="Glyco_trans_4-like_N"/>
</dbReference>
<evidence type="ECO:0000259" key="2">
    <source>
        <dbReference type="Pfam" id="PF13439"/>
    </source>
</evidence>
<comment type="caution">
    <text evidence="3">The sequence shown here is derived from an EMBL/GenBank/DDBJ whole genome shotgun (WGS) entry which is preliminary data.</text>
</comment>
<protein>
    <recommendedName>
        <fullName evidence="5">Glycosyl transferase family 1 domain-containing protein</fullName>
    </recommendedName>
</protein>
<dbReference type="InterPro" id="IPR001296">
    <property type="entry name" value="Glyco_trans_1"/>
</dbReference>
<dbReference type="PANTHER" id="PTHR12526:SF636">
    <property type="entry name" value="BLL3647 PROTEIN"/>
    <property type="match status" value="1"/>
</dbReference>
<dbReference type="AlphaFoldDB" id="T0I4D1"/>
<evidence type="ECO:0008006" key="5">
    <source>
        <dbReference type="Google" id="ProtNLM"/>
    </source>
</evidence>
<accession>T0I4D1</accession>
<proteinExistence type="predicted"/>
<dbReference type="Pfam" id="PF13439">
    <property type="entry name" value="Glyco_transf_4"/>
    <property type="match status" value="1"/>
</dbReference>
<dbReference type="CDD" id="cd03801">
    <property type="entry name" value="GT4_PimA-like"/>
    <property type="match status" value="1"/>
</dbReference>
<name>T0I4D1_9SPHN</name>
<dbReference type="GO" id="GO:0016757">
    <property type="term" value="F:glycosyltransferase activity"/>
    <property type="evidence" value="ECO:0007669"/>
    <property type="project" value="InterPro"/>
</dbReference>
<reference evidence="3 4" key="1">
    <citation type="journal article" date="2013" name="Genome Announc.">
        <title>Draft Genome Sequence of Sphingobium quisquiliarum Strain P25T, a Novel Hexachlorocyclohexane (HCH)-Degrading Bacterium Isolated from an HCH Dumpsite.</title>
        <authorList>
            <person name="Kumar Singh A."/>
            <person name="Sangwan N."/>
            <person name="Sharma A."/>
            <person name="Gupta V."/>
            <person name="Khurana J.P."/>
            <person name="Lal R."/>
        </authorList>
    </citation>
    <scope>NUCLEOTIDE SEQUENCE [LARGE SCALE GENOMIC DNA]</scope>
    <source>
        <strain evidence="3 4">P25</strain>
    </source>
</reference>
<organism evidence="3 4">
    <name type="scientific">Sphingobium quisquiliarum P25</name>
    <dbReference type="NCBI Taxonomy" id="1329909"/>
    <lineage>
        <taxon>Bacteria</taxon>
        <taxon>Pseudomonadati</taxon>
        <taxon>Pseudomonadota</taxon>
        <taxon>Alphaproteobacteria</taxon>
        <taxon>Sphingomonadales</taxon>
        <taxon>Sphingomonadaceae</taxon>
        <taxon>Sphingobium</taxon>
    </lineage>
</organism>
<evidence type="ECO:0000313" key="4">
    <source>
        <dbReference type="Proteomes" id="UP000015525"/>
    </source>
</evidence>
<dbReference type="EMBL" id="ATHO01000128">
    <property type="protein sequence ID" value="EQB04484.1"/>
    <property type="molecule type" value="Genomic_DNA"/>
</dbReference>